<protein>
    <recommendedName>
        <fullName evidence="3">DUF3800 domain-containing protein</fullName>
    </recommendedName>
</protein>
<evidence type="ECO:0008006" key="3">
    <source>
        <dbReference type="Google" id="ProtNLM"/>
    </source>
</evidence>
<evidence type="ECO:0000313" key="2">
    <source>
        <dbReference type="Proteomes" id="UP001214629"/>
    </source>
</evidence>
<gene>
    <name evidence="1" type="ORF">M0C40_06400</name>
</gene>
<name>A0AAX3SWN7_SPICI</name>
<reference evidence="1 2" key="1">
    <citation type="submission" date="2022-04" db="EMBL/GenBank/DDBJ databases">
        <title>Whole genome of Spiroplasma citri.</title>
        <authorList>
            <person name="Khanchezar A."/>
            <person name="Izadpanah K."/>
            <person name="Taghavi M."/>
            <person name="Ghorbani A."/>
            <person name="Beven L."/>
        </authorList>
    </citation>
    <scope>NUCLEOTIDE SEQUENCE [LARGE SCALE GENOMIC DNA]</scope>
    <source>
        <strain evidence="1 2">D4</strain>
    </source>
</reference>
<dbReference type="Proteomes" id="UP001214629">
    <property type="component" value="Chromosome"/>
</dbReference>
<dbReference type="AlphaFoldDB" id="A0AAX3SWN7"/>
<dbReference type="RefSeq" id="WP_277938213.1">
    <property type="nucleotide sequence ID" value="NZ_CP096246.1"/>
</dbReference>
<accession>A0AAX3SWN7</accession>
<evidence type="ECO:0000313" key="1">
    <source>
        <dbReference type="EMBL" id="WFG95728.1"/>
    </source>
</evidence>
<proteinExistence type="predicted"/>
<keyword evidence="2" id="KW-1185">Reference proteome</keyword>
<organism evidence="1 2">
    <name type="scientific">Spiroplasma citri</name>
    <dbReference type="NCBI Taxonomy" id="2133"/>
    <lineage>
        <taxon>Bacteria</taxon>
        <taxon>Bacillati</taxon>
        <taxon>Mycoplasmatota</taxon>
        <taxon>Mollicutes</taxon>
        <taxon>Entomoplasmatales</taxon>
        <taxon>Spiroplasmataceae</taxon>
        <taxon>Spiroplasma</taxon>
    </lineage>
</organism>
<dbReference type="EMBL" id="CP096246">
    <property type="protein sequence ID" value="WFG95728.1"/>
    <property type="molecule type" value="Genomic_DNA"/>
</dbReference>
<sequence length="192" mass="23301">MNNYYIFIDDSGNINLTSKERYFVYGALIFNDFNKVVEFETKWKNNLQSKFGKIAEKKASEKINRGARNSFYDIIINFSYSKAYIVANKKNYYKLKEIEYNYNYMLENIQDSNKDKIKRLIKKDRKKMYEIQKTYLISSLVSEIIKKLKIKNKSNVKIIIDIDNFNFTFDKWNNYFNNMHPYLKFKKINYEL</sequence>